<dbReference type="PANTHER" id="PTHR30069:SF29">
    <property type="entry name" value="HEMOGLOBIN AND HEMOGLOBIN-HAPTOGLOBIN-BINDING PROTEIN 1-RELATED"/>
    <property type="match status" value="1"/>
</dbReference>
<evidence type="ECO:0000256" key="7">
    <source>
        <dbReference type="ARBA" id="ARBA00023136"/>
    </source>
</evidence>
<dbReference type="InterPro" id="IPR039426">
    <property type="entry name" value="TonB-dep_rcpt-like"/>
</dbReference>
<gene>
    <name evidence="15" type="ORF">J3U87_18210</name>
</gene>
<dbReference type="InterPro" id="IPR012910">
    <property type="entry name" value="Plug_dom"/>
</dbReference>
<dbReference type="InterPro" id="IPR000531">
    <property type="entry name" value="Beta-barrel_TonB"/>
</dbReference>
<comment type="subcellular location">
    <subcellularLocation>
        <location evidence="1 10">Cell outer membrane</location>
        <topology evidence="1 10">Multi-pass membrane protein</topology>
    </subcellularLocation>
</comment>
<evidence type="ECO:0000256" key="5">
    <source>
        <dbReference type="ARBA" id="ARBA00022729"/>
    </source>
</evidence>
<evidence type="ECO:0000313" key="15">
    <source>
        <dbReference type="EMBL" id="QTD47532.1"/>
    </source>
</evidence>
<evidence type="ECO:0000259" key="13">
    <source>
        <dbReference type="Pfam" id="PF00593"/>
    </source>
</evidence>
<name>A0A8A4TE69_SULCO</name>
<keyword evidence="9 10" id="KW-0998">Cell outer membrane</keyword>
<feature type="signal peptide" evidence="12">
    <location>
        <begin position="1"/>
        <end position="21"/>
    </location>
</feature>
<dbReference type="GO" id="GO:0009279">
    <property type="term" value="C:cell outer membrane"/>
    <property type="evidence" value="ECO:0007669"/>
    <property type="project" value="UniProtKB-SubCell"/>
</dbReference>
<dbReference type="PANTHER" id="PTHR30069">
    <property type="entry name" value="TONB-DEPENDENT OUTER MEMBRANE RECEPTOR"/>
    <property type="match status" value="1"/>
</dbReference>
<dbReference type="GO" id="GO:0044718">
    <property type="term" value="P:siderophore transmembrane transport"/>
    <property type="evidence" value="ECO:0007669"/>
    <property type="project" value="TreeGrafter"/>
</dbReference>
<dbReference type="SUPFAM" id="SSF56935">
    <property type="entry name" value="Porins"/>
    <property type="match status" value="1"/>
</dbReference>
<evidence type="ECO:0000256" key="6">
    <source>
        <dbReference type="ARBA" id="ARBA00023077"/>
    </source>
</evidence>
<keyword evidence="5 12" id="KW-0732">Signal</keyword>
<dbReference type="KEGG" id="scor:J3U87_18210"/>
<keyword evidence="6 11" id="KW-0798">TonB box</keyword>
<dbReference type="InterPro" id="IPR036942">
    <property type="entry name" value="Beta-barrel_TonB_sf"/>
</dbReference>
<evidence type="ECO:0000256" key="4">
    <source>
        <dbReference type="ARBA" id="ARBA00022692"/>
    </source>
</evidence>
<evidence type="ECO:0000256" key="12">
    <source>
        <dbReference type="SAM" id="SignalP"/>
    </source>
</evidence>
<keyword evidence="3 10" id="KW-1134">Transmembrane beta strand</keyword>
<keyword evidence="16" id="KW-1185">Reference proteome</keyword>
<protein>
    <submittedName>
        <fullName evidence="15">TonB-dependent receptor</fullName>
    </submittedName>
</protein>
<dbReference type="RefSeq" id="WP_237377201.1">
    <property type="nucleotide sequence ID" value="NZ_CP071793.1"/>
</dbReference>
<evidence type="ECO:0000256" key="8">
    <source>
        <dbReference type="ARBA" id="ARBA00023170"/>
    </source>
</evidence>
<dbReference type="PROSITE" id="PS52016">
    <property type="entry name" value="TONB_DEPENDENT_REC_3"/>
    <property type="match status" value="1"/>
</dbReference>
<feature type="chain" id="PRO_5035161581" evidence="12">
    <location>
        <begin position="22"/>
        <end position="694"/>
    </location>
</feature>
<evidence type="ECO:0000256" key="2">
    <source>
        <dbReference type="ARBA" id="ARBA00022448"/>
    </source>
</evidence>
<evidence type="ECO:0000256" key="3">
    <source>
        <dbReference type="ARBA" id="ARBA00022452"/>
    </source>
</evidence>
<dbReference type="Pfam" id="PF07715">
    <property type="entry name" value="Plug"/>
    <property type="match status" value="1"/>
</dbReference>
<feature type="domain" description="TonB-dependent receptor-like beta-barrel" evidence="13">
    <location>
        <begin position="278"/>
        <end position="660"/>
    </location>
</feature>
<evidence type="ECO:0000256" key="10">
    <source>
        <dbReference type="PROSITE-ProRule" id="PRU01360"/>
    </source>
</evidence>
<evidence type="ECO:0000256" key="9">
    <source>
        <dbReference type="ARBA" id="ARBA00023237"/>
    </source>
</evidence>
<evidence type="ECO:0000259" key="14">
    <source>
        <dbReference type="Pfam" id="PF07715"/>
    </source>
</evidence>
<keyword evidence="2 10" id="KW-0813">Transport</keyword>
<sequence>MFRQFCGILGIVLFASLNLSAQNYDKMTIEDILATEVTMLFKSKSTPLKAPGIITIISRSEIERSGARYLSEILNYSIGIEANRSILFGTHTTLGIRGRTTEFGEDILVLLDGQRLNDVFSGGGLQLVKDLSLNHIDRIEIIRGPGSTLFGSNAFVGVINIISSKYETTDKQRLSIAGGSFEAVEAGVSMRWNSGKLRGLVTANTRTDDGEDYQYSQAFFRLPGQVPAIQDPIEEQLDVGVKLGFENLNFQVDWFKREMDSFMPWGFFSHEWENPLLETNRDDSEMTRVQANYDWEVNKALTLSAAMRYNRSENEQAYFIAPEGVNVAGVVLNEGWMGGPNHEMDNAEFEVRLNYIKGDHEFITGAVVARDRLVDSNLIFNFTIRDIILGNHVTGDDWLVQEGDAAFVDKQDRDIRSIYIQDTWYPNSKWGITAGIRYDDYNDFGDSINPRLAAVYNLSEVWVLKLLYGRAFRAPTFSELYTRNLPNALGNPDLKAQTIDTVETSVYWSAGPQFSITVSTFYSYYQDLIKQAFSFDTAQSYFNGEDGDNDYGVELDTQWRIVRGTNLRLGYAYVKSEDHEGNRRLFSPEHKATLSFSHEFGKRGLISLSGFYHGSRLIQSLTPAFTVENVEMDGSTVLSAHGRLRDLVPHLDLELTLFNLTDEEWYSPGFSPVLAPENVLNRGFEYQLKASYNY</sequence>
<reference evidence="15" key="1">
    <citation type="submission" date="2021-03" db="EMBL/GenBank/DDBJ databases">
        <title>Acanthopleuribacteraceae sp. M133.</title>
        <authorList>
            <person name="Wang G."/>
        </authorList>
    </citation>
    <scope>NUCLEOTIDE SEQUENCE</scope>
    <source>
        <strain evidence="15">M133</strain>
    </source>
</reference>
<keyword evidence="4 10" id="KW-0812">Transmembrane</keyword>
<dbReference type="Proteomes" id="UP000663929">
    <property type="component" value="Chromosome"/>
</dbReference>
<evidence type="ECO:0000313" key="16">
    <source>
        <dbReference type="Proteomes" id="UP000663929"/>
    </source>
</evidence>
<keyword evidence="7 10" id="KW-0472">Membrane</keyword>
<proteinExistence type="inferred from homology"/>
<dbReference type="AlphaFoldDB" id="A0A8A4TE69"/>
<comment type="similarity">
    <text evidence="10 11">Belongs to the TonB-dependent receptor family.</text>
</comment>
<dbReference type="EMBL" id="CP071793">
    <property type="protein sequence ID" value="QTD47532.1"/>
    <property type="molecule type" value="Genomic_DNA"/>
</dbReference>
<dbReference type="Gene3D" id="2.170.130.10">
    <property type="entry name" value="TonB-dependent receptor, plug domain"/>
    <property type="match status" value="1"/>
</dbReference>
<feature type="domain" description="TonB-dependent receptor plug" evidence="14">
    <location>
        <begin position="49"/>
        <end position="158"/>
    </location>
</feature>
<dbReference type="Gene3D" id="2.40.170.20">
    <property type="entry name" value="TonB-dependent receptor, beta-barrel domain"/>
    <property type="match status" value="1"/>
</dbReference>
<dbReference type="InterPro" id="IPR037066">
    <property type="entry name" value="Plug_dom_sf"/>
</dbReference>
<organism evidence="15 16">
    <name type="scientific">Sulfidibacter corallicola</name>
    <dbReference type="NCBI Taxonomy" id="2818388"/>
    <lineage>
        <taxon>Bacteria</taxon>
        <taxon>Pseudomonadati</taxon>
        <taxon>Acidobacteriota</taxon>
        <taxon>Holophagae</taxon>
        <taxon>Acanthopleuribacterales</taxon>
        <taxon>Acanthopleuribacteraceae</taxon>
        <taxon>Sulfidibacter</taxon>
    </lineage>
</organism>
<evidence type="ECO:0000256" key="11">
    <source>
        <dbReference type="RuleBase" id="RU003357"/>
    </source>
</evidence>
<dbReference type="Pfam" id="PF00593">
    <property type="entry name" value="TonB_dep_Rec_b-barrel"/>
    <property type="match status" value="1"/>
</dbReference>
<keyword evidence="8 15" id="KW-0675">Receptor</keyword>
<dbReference type="GO" id="GO:0015344">
    <property type="term" value="F:siderophore uptake transmembrane transporter activity"/>
    <property type="evidence" value="ECO:0007669"/>
    <property type="project" value="TreeGrafter"/>
</dbReference>
<accession>A0A8A4TE69</accession>
<evidence type="ECO:0000256" key="1">
    <source>
        <dbReference type="ARBA" id="ARBA00004571"/>
    </source>
</evidence>